<keyword evidence="3" id="KW-1185">Reference proteome</keyword>
<feature type="compositionally biased region" description="Basic and acidic residues" evidence="1">
    <location>
        <begin position="180"/>
        <end position="190"/>
    </location>
</feature>
<organism evidence="2 3">
    <name type="scientific">Ovis ammon polii</name>
    <dbReference type="NCBI Taxonomy" id="230172"/>
    <lineage>
        <taxon>Eukaryota</taxon>
        <taxon>Metazoa</taxon>
        <taxon>Chordata</taxon>
        <taxon>Craniata</taxon>
        <taxon>Vertebrata</taxon>
        <taxon>Euteleostomi</taxon>
        <taxon>Mammalia</taxon>
        <taxon>Eutheria</taxon>
        <taxon>Laurasiatheria</taxon>
        <taxon>Artiodactyla</taxon>
        <taxon>Ruminantia</taxon>
        <taxon>Pecora</taxon>
        <taxon>Bovidae</taxon>
        <taxon>Caprinae</taxon>
        <taxon>Ovis</taxon>
    </lineage>
</organism>
<sequence>MIEMKGSLEKSKELISPGLRSIEHQPTIFPFPELLGDCEDEGNPNVQTNKEPANSHSPVQGTEGELKGVPHDADCNVSLARPEEEQQVTATHPRGDEQRRESSQDESQVFTLRKRPWGVKIHSWKERFSKACLIYIQPQDANSQKTVEEGSALLGVQEETAQRLRRAELRVSDPQPLQEESWRPEQRIGDNHCLPSPGGAPLRGKSSGKLGGGPADGESAQRGDWRECRLRQLLAQVEFNSQLSPRGLHVPAAPATAHRGPQGSGEPLGHEAPPAKGRVQP</sequence>
<protein>
    <submittedName>
        <fullName evidence="2">Uncharacterized protein</fullName>
    </submittedName>
</protein>
<dbReference type="EMBL" id="JAKZEL010000001">
    <property type="protein sequence ID" value="KAI4547733.1"/>
    <property type="molecule type" value="Genomic_DNA"/>
</dbReference>
<feature type="region of interest" description="Disordered" evidence="1">
    <location>
        <begin position="31"/>
        <end position="111"/>
    </location>
</feature>
<evidence type="ECO:0000313" key="2">
    <source>
        <dbReference type="EMBL" id="KAI4547733.1"/>
    </source>
</evidence>
<reference evidence="2" key="1">
    <citation type="submission" date="2022-03" db="EMBL/GenBank/DDBJ databases">
        <title>Genomic analyses of argali, domestic sheep and their hybrids provide insights into chromosomal evolution, heterosis and genetic basis of agronomic traits.</title>
        <authorList>
            <person name="Li M."/>
        </authorList>
    </citation>
    <scope>NUCLEOTIDE SEQUENCE</scope>
    <source>
        <strain evidence="2">CAU-MHL-2022a</strain>
        <tissue evidence="2">Skin</tissue>
    </source>
</reference>
<accession>A0AAD4UK24</accession>
<feature type="compositionally biased region" description="Basic and acidic residues" evidence="1">
    <location>
        <begin position="64"/>
        <end position="74"/>
    </location>
</feature>
<name>A0AAD4UK24_OVIAM</name>
<dbReference type="AlphaFoldDB" id="A0AAD4UK24"/>
<proteinExistence type="predicted"/>
<dbReference type="Proteomes" id="UP001214576">
    <property type="component" value="Unassembled WGS sequence"/>
</dbReference>
<comment type="caution">
    <text evidence="2">The sequence shown here is derived from an EMBL/GenBank/DDBJ whole genome shotgun (WGS) entry which is preliminary data.</text>
</comment>
<feature type="region of interest" description="Disordered" evidence="1">
    <location>
        <begin position="166"/>
        <end position="224"/>
    </location>
</feature>
<gene>
    <name evidence="2" type="ORF">MG293_000063</name>
</gene>
<feature type="compositionally biased region" description="Basic and acidic residues" evidence="1">
    <location>
        <begin position="93"/>
        <end position="103"/>
    </location>
</feature>
<evidence type="ECO:0000256" key="1">
    <source>
        <dbReference type="SAM" id="MobiDB-lite"/>
    </source>
</evidence>
<evidence type="ECO:0000313" key="3">
    <source>
        <dbReference type="Proteomes" id="UP001214576"/>
    </source>
</evidence>
<feature type="region of interest" description="Disordered" evidence="1">
    <location>
        <begin position="239"/>
        <end position="281"/>
    </location>
</feature>
<feature type="compositionally biased region" description="Polar residues" evidence="1">
    <location>
        <begin position="44"/>
        <end position="60"/>
    </location>
</feature>